<dbReference type="VEuPathDB" id="FungiDB:PPTG_03664"/>
<dbReference type="AlphaFoldDB" id="W2IK54"/>
<gene>
    <name evidence="1" type="ORF">L916_13268</name>
</gene>
<dbReference type="EMBL" id="KI674328">
    <property type="protein sequence ID" value="ETL34516.1"/>
    <property type="molecule type" value="Genomic_DNA"/>
</dbReference>
<dbReference type="Proteomes" id="UP000053864">
    <property type="component" value="Unassembled WGS sequence"/>
</dbReference>
<protein>
    <submittedName>
        <fullName evidence="1">Uncharacterized protein</fullName>
    </submittedName>
</protein>
<organism evidence="1">
    <name type="scientific">Phytophthora nicotianae</name>
    <name type="common">Potato buckeye rot agent</name>
    <name type="synonym">Phytophthora parasitica</name>
    <dbReference type="NCBI Taxonomy" id="4792"/>
    <lineage>
        <taxon>Eukaryota</taxon>
        <taxon>Sar</taxon>
        <taxon>Stramenopiles</taxon>
        <taxon>Oomycota</taxon>
        <taxon>Peronosporomycetes</taxon>
        <taxon>Peronosporales</taxon>
        <taxon>Peronosporaceae</taxon>
        <taxon>Phytophthora</taxon>
    </lineage>
</organism>
<accession>W2IK54</accession>
<name>W2IK54_PHYNI</name>
<proteinExistence type="predicted"/>
<evidence type="ECO:0000313" key="1">
    <source>
        <dbReference type="EMBL" id="ETL34516.1"/>
    </source>
</evidence>
<sequence>MGQPNDVAYKVNGARTVGRSYDNVVQMLQTQTRPLSIQFFCLGNDGVLKQKEQTRGPRIRIQVEMPKEMVLAMRPDLCSAVKQGSILLVGPASLKRKKRFHLLLTDHDRLLFVNKDTNLLEDEIMCSLIVTVSSRSKYQALTISTLKTDYVLIDNFIRPDI</sequence>
<reference evidence="1" key="1">
    <citation type="submission" date="2013-11" db="EMBL/GenBank/DDBJ databases">
        <title>The Genome Sequence of Phytophthora parasitica CJ05E6.</title>
        <authorList>
            <consortium name="The Broad Institute Genomics Platform"/>
            <person name="Russ C."/>
            <person name="Tyler B."/>
            <person name="Panabieres F."/>
            <person name="Shan W."/>
            <person name="Tripathy S."/>
            <person name="Grunwald N."/>
            <person name="Machado M."/>
            <person name="Johnson C.S."/>
            <person name="Arredondo F."/>
            <person name="Hong C."/>
            <person name="Coffey M."/>
            <person name="Young S.K."/>
            <person name="Zeng Q."/>
            <person name="Gargeya S."/>
            <person name="Fitzgerald M."/>
            <person name="Abouelleil A."/>
            <person name="Alvarado L."/>
            <person name="Chapman S.B."/>
            <person name="Gainer-Dewar J."/>
            <person name="Goldberg J."/>
            <person name="Griggs A."/>
            <person name="Gujja S."/>
            <person name="Hansen M."/>
            <person name="Howarth C."/>
            <person name="Imamovic A."/>
            <person name="Ireland A."/>
            <person name="Larimer J."/>
            <person name="McCowan C."/>
            <person name="Murphy C."/>
            <person name="Pearson M."/>
            <person name="Poon T.W."/>
            <person name="Priest M."/>
            <person name="Roberts A."/>
            <person name="Saif S."/>
            <person name="Shea T."/>
            <person name="Sykes S."/>
            <person name="Wortman J."/>
            <person name="Nusbaum C."/>
            <person name="Birren B."/>
        </authorList>
    </citation>
    <scope>NUCLEOTIDE SEQUENCE [LARGE SCALE GENOMIC DNA]</scope>
    <source>
        <strain evidence="1">CJ05E6</strain>
    </source>
</reference>